<evidence type="ECO:0000256" key="4">
    <source>
        <dbReference type="ARBA" id="ARBA00022825"/>
    </source>
</evidence>
<proteinExistence type="inferred from homology"/>
<dbReference type="InterPro" id="IPR017317">
    <property type="entry name" value="Pept_S8_subtilisin_bacteroid-2"/>
</dbReference>
<keyword evidence="2 5" id="KW-0645">Protease</keyword>
<evidence type="ECO:0000256" key="2">
    <source>
        <dbReference type="ARBA" id="ARBA00022670"/>
    </source>
</evidence>
<dbReference type="PRINTS" id="PR00723">
    <property type="entry name" value="SUBTILISIN"/>
</dbReference>
<accession>A0AAP2E593</accession>
<dbReference type="InterPro" id="IPR000209">
    <property type="entry name" value="Peptidase_S8/S53_dom"/>
</dbReference>
<evidence type="ECO:0000259" key="7">
    <source>
        <dbReference type="Pfam" id="PF18962"/>
    </source>
</evidence>
<dbReference type="Gene3D" id="3.40.50.200">
    <property type="entry name" value="Peptidase S8/S53 domain"/>
    <property type="match status" value="1"/>
</dbReference>
<feature type="active site" description="Charge relay system" evidence="5">
    <location>
        <position position="393"/>
    </location>
</feature>
<dbReference type="CDD" id="cd07493">
    <property type="entry name" value="Peptidases_S8_9"/>
    <property type="match status" value="1"/>
</dbReference>
<dbReference type="RefSeq" id="WP_254087611.1">
    <property type="nucleotide sequence ID" value="NZ_JAHESE010000048.1"/>
</dbReference>
<gene>
    <name evidence="8" type="ORF">KK062_27625</name>
</gene>
<dbReference type="PROSITE" id="PS51892">
    <property type="entry name" value="SUBTILASE"/>
    <property type="match status" value="1"/>
</dbReference>
<feature type="active site" description="Charge relay system" evidence="5">
    <location>
        <position position="215"/>
    </location>
</feature>
<feature type="domain" description="Peptidase S8/S53" evidence="6">
    <location>
        <begin position="164"/>
        <end position="439"/>
    </location>
</feature>
<organism evidence="8 9">
    <name type="scientific">Dawidia cretensis</name>
    <dbReference type="NCBI Taxonomy" id="2782350"/>
    <lineage>
        <taxon>Bacteria</taxon>
        <taxon>Pseudomonadati</taxon>
        <taxon>Bacteroidota</taxon>
        <taxon>Cytophagia</taxon>
        <taxon>Cytophagales</taxon>
        <taxon>Chryseotaleaceae</taxon>
        <taxon>Dawidia</taxon>
    </lineage>
</organism>
<evidence type="ECO:0000256" key="1">
    <source>
        <dbReference type="ARBA" id="ARBA00011073"/>
    </source>
</evidence>
<feature type="active site" description="Charge relay system" evidence="5">
    <location>
        <position position="173"/>
    </location>
</feature>
<dbReference type="SUPFAM" id="SSF52743">
    <property type="entry name" value="Subtilisin-like"/>
    <property type="match status" value="1"/>
</dbReference>
<dbReference type="GO" id="GO:0004252">
    <property type="term" value="F:serine-type endopeptidase activity"/>
    <property type="evidence" value="ECO:0007669"/>
    <property type="project" value="UniProtKB-UniRule"/>
</dbReference>
<dbReference type="InterPro" id="IPR026444">
    <property type="entry name" value="Secre_tail"/>
</dbReference>
<feature type="domain" description="Secretion system C-terminal sorting" evidence="7">
    <location>
        <begin position="460"/>
        <end position="537"/>
    </location>
</feature>
<dbReference type="InterPro" id="IPR036852">
    <property type="entry name" value="Peptidase_S8/S53_dom_sf"/>
</dbReference>
<dbReference type="NCBIfam" id="TIGR04183">
    <property type="entry name" value="Por_Secre_tail"/>
    <property type="match status" value="1"/>
</dbReference>
<dbReference type="Pfam" id="PF18962">
    <property type="entry name" value="Por_Secre_tail"/>
    <property type="match status" value="1"/>
</dbReference>
<keyword evidence="4 5" id="KW-0720">Serine protease</keyword>
<dbReference type="InterPro" id="IPR015500">
    <property type="entry name" value="Peptidase_S8_subtilisin-rel"/>
</dbReference>
<keyword evidence="3 5" id="KW-0378">Hydrolase</keyword>
<dbReference type="Pfam" id="PF00082">
    <property type="entry name" value="Peptidase_S8"/>
    <property type="match status" value="1"/>
</dbReference>
<dbReference type="PIRSF" id="PIRSF037903">
    <property type="entry name" value="Subtilisin_rel_GFO_2223"/>
    <property type="match status" value="1"/>
</dbReference>
<comment type="caution">
    <text evidence="8">The sequence shown here is derived from an EMBL/GenBank/DDBJ whole genome shotgun (WGS) entry which is preliminary data.</text>
</comment>
<dbReference type="PANTHER" id="PTHR43806">
    <property type="entry name" value="PEPTIDASE S8"/>
    <property type="match status" value="1"/>
</dbReference>
<evidence type="ECO:0000259" key="6">
    <source>
        <dbReference type="Pfam" id="PF00082"/>
    </source>
</evidence>
<evidence type="ECO:0000256" key="5">
    <source>
        <dbReference type="PROSITE-ProRule" id="PRU01240"/>
    </source>
</evidence>
<dbReference type="PROSITE" id="PS00136">
    <property type="entry name" value="SUBTILASE_ASP"/>
    <property type="match status" value="1"/>
</dbReference>
<dbReference type="EMBL" id="JAHESE010000048">
    <property type="protein sequence ID" value="MBT1712042.1"/>
    <property type="molecule type" value="Genomic_DNA"/>
</dbReference>
<dbReference type="AlphaFoldDB" id="A0AAP2E593"/>
<reference evidence="8 9" key="1">
    <citation type="submission" date="2021-05" db="EMBL/GenBank/DDBJ databases">
        <title>A Polyphasic approach of four new species of the genus Ohtaekwangia: Ohtaekwangia histidinii sp. nov., Ohtaekwangia cretensis sp. nov., Ohtaekwangia indiensis sp. nov., Ohtaekwangia reichenbachii sp. nov. from diverse environment.</title>
        <authorList>
            <person name="Octaviana S."/>
        </authorList>
    </citation>
    <scope>NUCLEOTIDE SEQUENCE [LARGE SCALE GENOMIC DNA]</scope>
    <source>
        <strain evidence="8 9">PWU5</strain>
    </source>
</reference>
<dbReference type="PANTHER" id="PTHR43806:SF67">
    <property type="entry name" value="EGF-LIKE DOMAIN-CONTAINING PROTEIN"/>
    <property type="match status" value="1"/>
</dbReference>
<dbReference type="InterPro" id="IPR023827">
    <property type="entry name" value="Peptidase_S8_Asp-AS"/>
</dbReference>
<name>A0AAP2E593_9BACT</name>
<sequence length="539" mass="58621">MAKRNSLVAVWLVFVLTVPLQAQVNRYVVVFNNKQGSPYTISAPSQFLSQRAIDRRIRQGIAVEERDVPVLETNVAAVRSRGADVFFRSRWMNAVLIQCDVSLLPALRSLAVVDRVELVAPEARLAPNGRKRGEARIKATDAEVTDTQLSMVGIDAMQADGFQGQGLTIAVLDAGFPGVNTAPAFGALFAEGRIDLTVSHDFVYNTDNVFQYDTHGTEVFSVIAAHQEGVFTGGAYGARYQLYVTEDAANEYRIEEYNWLFAAERADSAGADIIQSSLGYYDFDDASMNYRKTDLDGKTTVITRAAQWAADRGIAVICSAGNEGAVSWQLITAPADAKGVLAVASVNSEKTRASSSSKGPSADGRIKPDVAAQGVSTSVIRANGGLGTVTGTSLAAPIITSLVAGVWQRYPDLTAAELLEAIRLSGSQAGKPDTLLGYGIPHYKTIENYFAQRRENPFRVYPNPVDDDSLRVRSYLPEEFDTCHVELLSPEGKRVIQKILYFSTQTPERVVDLSSLGTGLYICRITWPGGMVTQKLVRR</sequence>
<evidence type="ECO:0000313" key="9">
    <source>
        <dbReference type="Proteomes" id="UP001319080"/>
    </source>
</evidence>
<dbReference type="GO" id="GO:0006508">
    <property type="term" value="P:proteolysis"/>
    <property type="evidence" value="ECO:0007669"/>
    <property type="project" value="UniProtKB-KW"/>
</dbReference>
<evidence type="ECO:0000256" key="3">
    <source>
        <dbReference type="ARBA" id="ARBA00022801"/>
    </source>
</evidence>
<dbReference type="Proteomes" id="UP001319080">
    <property type="component" value="Unassembled WGS sequence"/>
</dbReference>
<keyword evidence="9" id="KW-1185">Reference proteome</keyword>
<protein>
    <submittedName>
        <fullName evidence="8">S8 family serine peptidase</fullName>
    </submittedName>
</protein>
<comment type="similarity">
    <text evidence="1 5">Belongs to the peptidase S8 family.</text>
</comment>
<evidence type="ECO:0000313" key="8">
    <source>
        <dbReference type="EMBL" id="MBT1712042.1"/>
    </source>
</evidence>
<dbReference type="InterPro" id="IPR050131">
    <property type="entry name" value="Peptidase_S8_subtilisin-like"/>
</dbReference>